<dbReference type="GO" id="GO:0046654">
    <property type="term" value="P:tetrahydrofolate biosynthetic process"/>
    <property type="evidence" value="ECO:0007669"/>
    <property type="project" value="InterPro"/>
</dbReference>
<evidence type="ECO:0000256" key="2">
    <source>
        <dbReference type="ARBA" id="ARBA00012856"/>
    </source>
</evidence>
<dbReference type="PROSITE" id="PS51330">
    <property type="entry name" value="DHFR_2"/>
    <property type="match status" value="1"/>
</dbReference>
<evidence type="ECO:0000313" key="8">
    <source>
        <dbReference type="Proteomes" id="UP000260005"/>
    </source>
</evidence>
<protein>
    <recommendedName>
        <fullName evidence="2">dihydrofolate reductase</fullName>
        <ecNumber evidence="2">1.5.1.3</ecNumber>
    </recommendedName>
</protein>
<dbReference type="InterPro" id="IPR024072">
    <property type="entry name" value="DHFR-like_dom_sf"/>
</dbReference>
<dbReference type="PRINTS" id="PR00070">
    <property type="entry name" value="DHFR"/>
</dbReference>
<dbReference type="PANTHER" id="PTHR48069:SF3">
    <property type="entry name" value="DIHYDROFOLATE REDUCTASE"/>
    <property type="match status" value="1"/>
</dbReference>
<accession>A0A249XXL6</accession>
<dbReference type="InterPro" id="IPR001796">
    <property type="entry name" value="DHFR_dom"/>
</dbReference>
<evidence type="ECO:0000313" key="7">
    <source>
        <dbReference type="EMBL" id="ASZ76723.1"/>
    </source>
</evidence>
<organism evidence="7 8">
    <name type="scientific">Enterococcus phage EF1</name>
    <dbReference type="NCBI Taxonomy" id="2025813"/>
    <lineage>
        <taxon>Viruses</taxon>
        <taxon>Duplodnaviria</taxon>
        <taxon>Heunggongvirae</taxon>
        <taxon>Uroviricota</taxon>
        <taxon>Caudoviricetes</taxon>
    </lineage>
</organism>
<dbReference type="GO" id="GO:0006730">
    <property type="term" value="P:one-carbon metabolic process"/>
    <property type="evidence" value="ECO:0007669"/>
    <property type="project" value="UniProtKB-KW"/>
</dbReference>
<dbReference type="EMBL" id="MF001358">
    <property type="protein sequence ID" value="ASZ76723.1"/>
    <property type="molecule type" value="Genomic_DNA"/>
</dbReference>
<evidence type="ECO:0000256" key="3">
    <source>
        <dbReference type="ARBA" id="ARBA00022563"/>
    </source>
</evidence>
<reference evidence="7 8" key="1">
    <citation type="submission" date="2017-04" db="EMBL/GenBank/DDBJ databases">
        <title>Complete Genome Sequence of Lytic Bacteriophage EF1 Infecting Enterococcus faecalis Isolates.</title>
        <authorList>
            <person name="Kim D."/>
            <person name="Kim Y.J."/>
            <person name="Han B.K."/>
            <person name="Kim H."/>
        </authorList>
    </citation>
    <scope>NUCLEOTIDE SEQUENCE [LARGE SCALE GENOMIC DNA]</scope>
</reference>
<dbReference type="GO" id="GO:0046655">
    <property type="term" value="P:folic acid metabolic process"/>
    <property type="evidence" value="ECO:0007669"/>
    <property type="project" value="TreeGrafter"/>
</dbReference>
<comment type="pathway">
    <text evidence="1">Cofactor biosynthesis; tetrahydrofolate biosynthesis; 5,6,7,8-tetrahydrofolate from 7,8-dihydrofolate: step 1/1.</text>
</comment>
<dbReference type="Proteomes" id="UP000260005">
    <property type="component" value="Segment"/>
</dbReference>
<name>A0A249XXL6_9CAUD</name>
<evidence type="ECO:0000256" key="4">
    <source>
        <dbReference type="ARBA" id="ARBA00022857"/>
    </source>
</evidence>
<keyword evidence="4" id="KW-0521">NADP</keyword>
<dbReference type="GO" id="GO:0050661">
    <property type="term" value="F:NADP binding"/>
    <property type="evidence" value="ECO:0007669"/>
    <property type="project" value="InterPro"/>
</dbReference>
<dbReference type="CDD" id="cd00209">
    <property type="entry name" value="DHFR"/>
    <property type="match status" value="1"/>
</dbReference>
<dbReference type="PANTHER" id="PTHR48069">
    <property type="entry name" value="DIHYDROFOLATE REDUCTASE"/>
    <property type="match status" value="1"/>
</dbReference>
<dbReference type="InterPro" id="IPR012259">
    <property type="entry name" value="DHFR"/>
</dbReference>
<keyword evidence="8" id="KW-1185">Reference proteome</keyword>
<sequence length="168" mass="19909">MIYAVAAIGPNGELGLNNKLIYHFSEDMKRFKTLTWNRNIYMGYKTWESLPVEALPNRMNTVVLDMERGISKKLQTAMKNNDNLKVIDESMFLALLEIHSLSSDVIVVIGGGRLYAQTQYYWSRLYLTRFYEKRQADTYFPEIDYNNYTMKSFQKQEDCEFIDFYRIK</sequence>
<dbReference type="EC" id="1.5.1.3" evidence="2"/>
<keyword evidence="3" id="KW-0554">One-carbon metabolism</keyword>
<dbReference type="SUPFAM" id="SSF53597">
    <property type="entry name" value="Dihydrofolate reductase-like"/>
    <property type="match status" value="1"/>
</dbReference>
<proteinExistence type="predicted"/>
<dbReference type="GO" id="GO:0004146">
    <property type="term" value="F:dihydrofolate reductase activity"/>
    <property type="evidence" value="ECO:0007669"/>
    <property type="project" value="UniProtKB-EC"/>
</dbReference>
<feature type="domain" description="DHFR" evidence="6">
    <location>
        <begin position="1"/>
        <end position="168"/>
    </location>
</feature>
<dbReference type="GO" id="GO:0046452">
    <property type="term" value="P:dihydrofolate metabolic process"/>
    <property type="evidence" value="ECO:0007669"/>
    <property type="project" value="TreeGrafter"/>
</dbReference>
<evidence type="ECO:0000256" key="1">
    <source>
        <dbReference type="ARBA" id="ARBA00004903"/>
    </source>
</evidence>
<dbReference type="Gene3D" id="3.40.430.10">
    <property type="entry name" value="Dihydrofolate Reductase, subunit A"/>
    <property type="match status" value="1"/>
</dbReference>
<keyword evidence="5 7" id="KW-0560">Oxidoreductase</keyword>
<dbReference type="Pfam" id="PF00186">
    <property type="entry name" value="DHFR_1"/>
    <property type="match status" value="1"/>
</dbReference>
<evidence type="ECO:0000256" key="5">
    <source>
        <dbReference type="ARBA" id="ARBA00023002"/>
    </source>
</evidence>
<evidence type="ECO:0000259" key="6">
    <source>
        <dbReference type="PROSITE" id="PS51330"/>
    </source>
</evidence>